<protein>
    <recommendedName>
        <fullName evidence="3">Galactose mutarotase</fullName>
    </recommendedName>
</protein>
<dbReference type="RefSeq" id="WP_322410031.1">
    <property type="nucleotide sequence ID" value="NZ_CP139779.1"/>
</dbReference>
<proteinExistence type="predicted"/>
<keyword evidence="2" id="KW-1185">Reference proteome</keyword>
<dbReference type="EMBL" id="CP139779">
    <property type="protein sequence ID" value="WQB69903.1"/>
    <property type="molecule type" value="Genomic_DNA"/>
</dbReference>
<evidence type="ECO:0000313" key="2">
    <source>
        <dbReference type="Proteomes" id="UP001324533"/>
    </source>
</evidence>
<organism evidence="1 2">
    <name type="scientific">Microbacterium invictum</name>
    <dbReference type="NCBI Taxonomy" id="515415"/>
    <lineage>
        <taxon>Bacteria</taxon>
        <taxon>Bacillati</taxon>
        <taxon>Actinomycetota</taxon>
        <taxon>Actinomycetes</taxon>
        <taxon>Micrococcales</taxon>
        <taxon>Microbacteriaceae</taxon>
        <taxon>Microbacterium</taxon>
    </lineage>
</organism>
<name>A0ABZ0VAJ0_9MICO</name>
<dbReference type="InterPro" id="IPR011013">
    <property type="entry name" value="Gal_mutarotase_sf_dom"/>
</dbReference>
<evidence type="ECO:0008006" key="3">
    <source>
        <dbReference type="Google" id="ProtNLM"/>
    </source>
</evidence>
<reference evidence="1 2" key="1">
    <citation type="submission" date="2023-06" db="EMBL/GenBank/DDBJ databases">
        <title>Rock-solubilizing bacteria, Microbacterium invictum, promotes re-establishment of vegetation in rocky wasteland by accelerating rock bio-weathering and reshaping soil bacterial community.</title>
        <authorList>
            <person name="Liu C."/>
        </authorList>
    </citation>
    <scope>NUCLEOTIDE SEQUENCE [LARGE SCALE GENOMIC DNA]</scope>
    <source>
        <strain evidence="1 2">X-18</strain>
    </source>
</reference>
<dbReference type="Proteomes" id="UP001324533">
    <property type="component" value="Chromosome"/>
</dbReference>
<dbReference type="SUPFAM" id="SSF74650">
    <property type="entry name" value="Galactose mutarotase-like"/>
    <property type="match status" value="1"/>
</dbReference>
<dbReference type="Gene3D" id="2.70.98.10">
    <property type="match status" value="1"/>
</dbReference>
<dbReference type="InterPro" id="IPR014718">
    <property type="entry name" value="GH-type_carb-bd"/>
</dbReference>
<accession>A0ABZ0VAJ0</accession>
<gene>
    <name evidence="1" type="ORF">T9R20_14570</name>
</gene>
<evidence type="ECO:0000313" key="1">
    <source>
        <dbReference type="EMBL" id="WQB69903.1"/>
    </source>
</evidence>
<sequence length="315" mass="32854">MNRLTLAVGGTRALVLPDHGGAAAELTVDGTSVLARTPWAAEVLAGREPASDEATWVGRWTGGWQLCFPNAGAPDPDARPAQGFHGVASQDRWSVGDTGDAHVDLHWADEAGLSIRRRWVVSENTLAAVTTARNGGEASRPIGIAEHLILGGEVLAPVVDADGMLRIDASGLLVELDYAGTPTGRRTAWPGEEAWPGGNWARVDRRTPARVAALRHPSPGIVTVTGPRLRATVSWEGLAHALLWEEIGASTDAPWNGAVHALGVEPTSTPHGAGTAYPDGAIDLAPGQSMTWTTRLEIGITDMGAATPADEGGRA</sequence>